<feature type="coiled-coil region" evidence="1">
    <location>
        <begin position="320"/>
        <end position="347"/>
    </location>
</feature>
<dbReference type="EMBL" id="JBFXLQ010000002">
    <property type="protein sequence ID" value="KAL2872157.1"/>
    <property type="molecule type" value="Genomic_DNA"/>
</dbReference>
<feature type="region of interest" description="Disordered" evidence="2">
    <location>
        <begin position="478"/>
        <end position="498"/>
    </location>
</feature>
<feature type="region of interest" description="Disordered" evidence="2">
    <location>
        <begin position="413"/>
        <end position="438"/>
    </location>
</feature>
<evidence type="ECO:0008006" key="5">
    <source>
        <dbReference type="Google" id="ProtNLM"/>
    </source>
</evidence>
<evidence type="ECO:0000313" key="4">
    <source>
        <dbReference type="Proteomes" id="UP001610432"/>
    </source>
</evidence>
<feature type="compositionally biased region" description="Polar residues" evidence="2">
    <location>
        <begin position="153"/>
        <end position="162"/>
    </location>
</feature>
<gene>
    <name evidence="3" type="ORF">BJX67DRAFT_341661</name>
</gene>
<feature type="compositionally biased region" description="Polar residues" evidence="2">
    <location>
        <begin position="413"/>
        <end position="430"/>
    </location>
</feature>
<feature type="region of interest" description="Disordered" evidence="2">
    <location>
        <begin position="111"/>
        <end position="167"/>
    </location>
</feature>
<protein>
    <recommendedName>
        <fullName evidence="5">BZIP domain-containing protein</fullName>
    </recommendedName>
</protein>
<name>A0ABR4M6D7_9EURO</name>
<feature type="compositionally biased region" description="Basic and acidic residues" evidence="2">
    <location>
        <begin position="143"/>
        <end position="152"/>
    </location>
</feature>
<comment type="caution">
    <text evidence="3">The sequence shown here is derived from an EMBL/GenBank/DDBJ whole genome shotgun (WGS) entry which is preliminary data.</text>
</comment>
<evidence type="ECO:0000256" key="2">
    <source>
        <dbReference type="SAM" id="MobiDB-lite"/>
    </source>
</evidence>
<feature type="region of interest" description="Disordered" evidence="2">
    <location>
        <begin position="37"/>
        <end position="98"/>
    </location>
</feature>
<evidence type="ECO:0000256" key="1">
    <source>
        <dbReference type="SAM" id="Coils"/>
    </source>
</evidence>
<accession>A0ABR4M6D7</accession>
<reference evidence="3 4" key="1">
    <citation type="submission" date="2024-07" db="EMBL/GenBank/DDBJ databases">
        <title>Section-level genome sequencing and comparative genomics of Aspergillus sections Usti and Cavernicolus.</title>
        <authorList>
            <consortium name="Lawrence Berkeley National Laboratory"/>
            <person name="Nybo J.L."/>
            <person name="Vesth T.C."/>
            <person name="Theobald S."/>
            <person name="Frisvad J.C."/>
            <person name="Larsen T.O."/>
            <person name="Kjaerboelling I."/>
            <person name="Rothschild-Mancinelli K."/>
            <person name="Lyhne E.K."/>
            <person name="Kogle M.E."/>
            <person name="Barry K."/>
            <person name="Clum A."/>
            <person name="Na H."/>
            <person name="Ledsgaard L."/>
            <person name="Lin J."/>
            <person name="Lipzen A."/>
            <person name="Kuo A."/>
            <person name="Riley R."/>
            <person name="Mondo S."/>
            <person name="Labutti K."/>
            <person name="Haridas S."/>
            <person name="Pangalinan J."/>
            <person name="Salamov A.A."/>
            <person name="Simmons B.A."/>
            <person name="Magnuson J.K."/>
            <person name="Chen J."/>
            <person name="Drula E."/>
            <person name="Henrissat B."/>
            <person name="Wiebenga A."/>
            <person name="Lubbers R.J."/>
            <person name="Gomes A.C."/>
            <person name="Macurrencykelacurrency M.R."/>
            <person name="Stajich J."/>
            <person name="Grigoriev I.V."/>
            <person name="Mortensen U.H."/>
            <person name="De Vries R.P."/>
            <person name="Baker S.E."/>
            <person name="Andersen M.R."/>
        </authorList>
    </citation>
    <scope>NUCLEOTIDE SEQUENCE [LARGE SCALE GENOMIC DNA]</scope>
    <source>
        <strain evidence="3 4">CBS 449.75</strain>
    </source>
</reference>
<feature type="compositionally biased region" description="Basic and acidic residues" evidence="2">
    <location>
        <begin position="54"/>
        <end position="68"/>
    </location>
</feature>
<organism evidence="3 4">
    <name type="scientific">Aspergillus lucknowensis</name>
    <dbReference type="NCBI Taxonomy" id="176173"/>
    <lineage>
        <taxon>Eukaryota</taxon>
        <taxon>Fungi</taxon>
        <taxon>Dikarya</taxon>
        <taxon>Ascomycota</taxon>
        <taxon>Pezizomycotina</taxon>
        <taxon>Eurotiomycetes</taxon>
        <taxon>Eurotiomycetidae</taxon>
        <taxon>Eurotiales</taxon>
        <taxon>Aspergillaceae</taxon>
        <taxon>Aspergillus</taxon>
        <taxon>Aspergillus subgen. Nidulantes</taxon>
    </lineage>
</organism>
<keyword evidence="4" id="KW-1185">Reference proteome</keyword>
<evidence type="ECO:0000313" key="3">
    <source>
        <dbReference type="EMBL" id="KAL2872157.1"/>
    </source>
</evidence>
<feature type="region of interest" description="Disordered" evidence="2">
    <location>
        <begin position="1"/>
        <end position="24"/>
    </location>
</feature>
<proteinExistence type="predicted"/>
<dbReference type="RefSeq" id="XP_070891136.1">
    <property type="nucleotide sequence ID" value="XM_071027922.1"/>
</dbReference>
<keyword evidence="1" id="KW-0175">Coiled coil</keyword>
<dbReference type="Proteomes" id="UP001610432">
    <property type="component" value="Unassembled WGS sequence"/>
</dbReference>
<dbReference type="GeneID" id="98142994"/>
<sequence length="513" mass="56554">MDRDVVEGNSTSLESSARFPDPHAPLALMDISHMHMDDLGLTPSPGFQLQGHTSQDEKHSRSYEHEPLDSTGGSDGLNQGSSGEASEGPTAGPQMQKPDRLDAQTYNINLSEDSHDPLFDSTLPELDSVFSPKRTADVNDGLPPEKRPRLDSPNETPSLTTDSTHESPASFFETFDSLFGGGFDLPLVLPDDAVPDFEEPAIQPSFDLSLSASTKNRFSLDEQDILTNTTREILQVRKEPEYASPYPISGGPLGYLPSTPGIHVRCVAMGEELKDRQIMSLRAKVTQLKRERDYFKKSLLQYANMDGSGKTPEQLVREENANLRRVSSRHQARAEKYRKEATEWKNKLQVLSTIYNNLLYEVGVEKRIPSITPVSEAYKPPRVPKPLQGQLSGHVAYGYYTPAPLPISQAPVQSVQPGQAHGGTSQNITAPPNPAPKAHSVTIDLTDDEVPPTPVPAAGEREQTVATLESLRNKKYNWLQAGHDHNTARTRRPSPGITDDELAQLMEEELSRP</sequence>